<evidence type="ECO:0000256" key="7">
    <source>
        <dbReference type="SAM" id="SignalP"/>
    </source>
</evidence>
<evidence type="ECO:0000256" key="5">
    <source>
        <dbReference type="ARBA" id="ARBA00023295"/>
    </source>
</evidence>
<dbReference type="PANTHER" id="PTHR22600">
    <property type="entry name" value="BETA-HEXOSAMINIDASE"/>
    <property type="match status" value="1"/>
</dbReference>
<accession>A0ABQ8YZA1</accession>
<feature type="domain" description="Glycoside hydrolase family 20 catalytic" evidence="8">
    <location>
        <begin position="163"/>
        <end position="481"/>
    </location>
</feature>
<evidence type="ECO:0000259" key="9">
    <source>
        <dbReference type="Pfam" id="PF14845"/>
    </source>
</evidence>
<dbReference type="EMBL" id="JAOAOG010000090">
    <property type="protein sequence ID" value="KAJ6249922.1"/>
    <property type="molecule type" value="Genomic_DNA"/>
</dbReference>
<dbReference type="InterPro" id="IPR015883">
    <property type="entry name" value="Glyco_hydro_20_cat"/>
</dbReference>
<organism evidence="10 11">
    <name type="scientific">Anaeramoeba flamelloides</name>
    <dbReference type="NCBI Taxonomy" id="1746091"/>
    <lineage>
        <taxon>Eukaryota</taxon>
        <taxon>Metamonada</taxon>
        <taxon>Anaeramoebidae</taxon>
        <taxon>Anaeramoeba</taxon>
    </lineage>
</organism>
<feature type="domain" description="Beta-hexosaminidase eukaryotic type N-terminal" evidence="9">
    <location>
        <begin position="22"/>
        <end position="138"/>
    </location>
</feature>
<proteinExistence type="inferred from homology"/>
<dbReference type="EC" id="3.2.1.52" evidence="6"/>
<keyword evidence="4" id="KW-0325">Glycoprotein</keyword>
<keyword evidence="7" id="KW-0732">Signal</keyword>
<dbReference type="Gene3D" id="3.20.20.80">
    <property type="entry name" value="Glycosidases"/>
    <property type="match status" value="1"/>
</dbReference>
<dbReference type="Pfam" id="PF00728">
    <property type="entry name" value="Glyco_hydro_20"/>
    <property type="match status" value="1"/>
</dbReference>
<keyword evidence="5 6" id="KW-0326">Glycosidase</keyword>
<evidence type="ECO:0000256" key="3">
    <source>
        <dbReference type="ARBA" id="ARBA00022801"/>
    </source>
</evidence>
<dbReference type="InterPro" id="IPR017853">
    <property type="entry name" value="GH"/>
</dbReference>
<reference evidence="10" key="1">
    <citation type="submission" date="2022-08" db="EMBL/GenBank/DDBJ databases">
        <title>Novel sulfate-reducing endosymbionts in the free-living metamonad Anaeramoeba.</title>
        <authorList>
            <person name="Jerlstrom-Hultqvist J."/>
            <person name="Cepicka I."/>
            <person name="Gallot-Lavallee L."/>
            <person name="Salas-Leiva D."/>
            <person name="Curtis B.A."/>
            <person name="Zahonova K."/>
            <person name="Pipaliya S."/>
            <person name="Dacks J."/>
            <person name="Roger A.J."/>
        </authorList>
    </citation>
    <scope>NUCLEOTIDE SEQUENCE</scope>
    <source>
        <strain evidence="10">Schooner1</strain>
    </source>
</reference>
<evidence type="ECO:0000313" key="10">
    <source>
        <dbReference type="EMBL" id="KAJ6249922.1"/>
    </source>
</evidence>
<dbReference type="Pfam" id="PF14845">
    <property type="entry name" value="Glycohydro_20b2"/>
    <property type="match status" value="1"/>
</dbReference>
<dbReference type="InterPro" id="IPR029019">
    <property type="entry name" value="HEX_eukaryotic_N"/>
</dbReference>
<dbReference type="PANTHER" id="PTHR22600:SF21">
    <property type="entry name" value="BETA-HEXOSAMINIDASE A"/>
    <property type="match status" value="1"/>
</dbReference>
<evidence type="ECO:0000313" key="11">
    <source>
        <dbReference type="Proteomes" id="UP001150062"/>
    </source>
</evidence>
<comment type="caution">
    <text evidence="10">The sequence shown here is derived from an EMBL/GenBank/DDBJ whole genome shotgun (WGS) entry which is preliminary data.</text>
</comment>
<keyword evidence="11" id="KW-1185">Reference proteome</keyword>
<feature type="chain" id="PRO_5046150047" description="Beta-hexosaminidase" evidence="7">
    <location>
        <begin position="20"/>
        <end position="522"/>
    </location>
</feature>
<dbReference type="InterPro" id="IPR029018">
    <property type="entry name" value="Hex-like_dom2"/>
</dbReference>
<dbReference type="SUPFAM" id="SSF51445">
    <property type="entry name" value="(Trans)glycosidases"/>
    <property type="match status" value="1"/>
</dbReference>
<dbReference type="Gene3D" id="3.30.379.10">
    <property type="entry name" value="Chitobiase/beta-hexosaminidase domain 2-like"/>
    <property type="match status" value="1"/>
</dbReference>
<dbReference type="PROSITE" id="PS51257">
    <property type="entry name" value="PROKAR_LIPOPROTEIN"/>
    <property type="match status" value="1"/>
</dbReference>
<gene>
    <name evidence="10" type="ORF">M0813_16606</name>
</gene>
<dbReference type="InterPro" id="IPR025705">
    <property type="entry name" value="Beta_hexosaminidase_sua/sub"/>
</dbReference>
<dbReference type="PIRSF" id="PIRSF001093">
    <property type="entry name" value="B-hxosamndse_ab_euk"/>
    <property type="match status" value="1"/>
</dbReference>
<evidence type="ECO:0000256" key="1">
    <source>
        <dbReference type="ARBA" id="ARBA00001231"/>
    </source>
</evidence>
<dbReference type="PRINTS" id="PR00738">
    <property type="entry name" value="GLHYDRLASE20"/>
</dbReference>
<keyword evidence="3 6" id="KW-0378">Hydrolase</keyword>
<comment type="similarity">
    <text evidence="2 6">Belongs to the glycosyl hydrolase 20 family.</text>
</comment>
<name>A0ABQ8YZA1_9EUKA</name>
<evidence type="ECO:0000256" key="2">
    <source>
        <dbReference type="ARBA" id="ARBA00006285"/>
    </source>
</evidence>
<comment type="catalytic activity">
    <reaction evidence="1 6">
        <text>Hydrolysis of terminal non-reducing N-acetyl-D-hexosamine residues in N-acetyl-beta-D-hexosaminides.</text>
        <dbReference type="EC" id="3.2.1.52"/>
    </reaction>
</comment>
<evidence type="ECO:0000256" key="6">
    <source>
        <dbReference type="PIRNR" id="PIRNR001093"/>
    </source>
</evidence>
<evidence type="ECO:0000259" key="8">
    <source>
        <dbReference type="Pfam" id="PF00728"/>
    </source>
</evidence>
<evidence type="ECO:0000256" key="4">
    <source>
        <dbReference type="ARBA" id="ARBA00023180"/>
    </source>
</evidence>
<dbReference type="Proteomes" id="UP001150062">
    <property type="component" value="Unassembled WGS sequence"/>
</dbReference>
<dbReference type="SUPFAM" id="SSF55545">
    <property type="entry name" value="beta-N-acetylhexosaminidase-like domain"/>
    <property type="match status" value="1"/>
</dbReference>
<sequence length="522" mass="60130">MNKKIFFLFVTILPILCSCVSIWPQPKTVFSGDEQIVIDPSNFEILAEGAGAVSQILQDRINEYKQLMFPFPTESMKTQDQDSINQLKIIVQSDNEQLVLGVDESYTLSITFSPLAVGEIDSQTIWGAIRGLETFTQLIAYNYSTEDYSISELPITIHDEPHFPWRGILLDTARHFYPIPIIKDFIRSMSFSKFNTFHWHIVDAQSFPLQVNNYPLLSEKGAFCPWCTYSFDQIKDLISFAKGYGIRVVPEIDGPGHDGSFGKGYKDLISNCPIWGEINQNFVTINPTKQLTYDVMTDIWTEFSSVMEDNYLHFGGDEVYTLCWLEDSEIRQWMEDHDMSTKQLEEYYFEKMSHIATSLGKKFVVWNEVFALQNSSLLQNAIIQVWNNGEVLKDIVEAKIQALASFGWYLDQQHPNDKEYYEWMDTWKGMYYNEPTNGIESGEEYILGGEACMWSEQVFPSSLQTRVWPRACAVGERLWSQKDVLDEQDETDRLNKFSCILNQRKIPTSPLSPGFCYTGNNS</sequence>
<protein>
    <recommendedName>
        <fullName evidence="6">Beta-hexosaminidase</fullName>
        <ecNumber evidence="6">3.2.1.52</ecNumber>
    </recommendedName>
</protein>
<feature type="signal peptide" evidence="7">
    <location>
        <begin position="1"/>
        <end position="19"/>
    </location>
</feature>